<feature type="coiled-coil region" evidence="1">
    <location>
        <begin position="3142"/>
        <end position="3169"/>
    </location>
</feature>
<dbReference type="Gene3D" id="2.10.50.10">
    <property type="entry name" value="Tumor Necrosis Factor Receptor, subunit A, domain 2"/>
    <property type="match status" value="6"/>
</dbReference>
<sequence>MKLLALATMGLASALDLRDEASVDELMASPLVRHVPASGAPRALDPSFLAALLGDATPWAEPSEGALAGELERGASAHVYWSGPGVAALDNHTDPGEVLVVQLNGTKDWLVCPPAPVEEAPPWAAEAAAKLSRCATYDDLEMGARDCDVLTLRAGDALLLPPRTVHSARAASGTSVHVTIQRPFLEMCDDVEALVGEFHSARDAWAETEDGARRRRLQTGNQATVWASDTGPFRTGNTCNAGTYGANGYTCGSCNRDCEYYSESCSTTCDGFMGWSGCDTSCVTTAVYESGCDAECGSCSSCPECDPGTYQPYAGQATCYSCPAGSYGPSIGLTSCTSCEVGRYAVNDGSCSCTACEPGTYSGSTGGVVCASCAAGTYQTDFEASACDDCPAGYYCPERAESALPCEAGTFAASANSAACEACPDGSYSDESCPDDGSACSGGIESCSACPAGTYPHSSDAYCVTCDAGTYSPGGLETCTTCPAGAYCEAGSSEYTTCSAGSYSLAGSSACTQCAAGRFLADSASLDDHDTAADCLVCPAGTYSAANGAATCASCAAGTYLEDDGLDETLHDNVVDCVDCAAGTYSGTGASSCDACGVGTHAAGTGNSGCSVCAAGYYVAFEAQASCTPCASGTYNADDGTDAALHDSYADCSSCAAGTYSTGGAEDCASCAAGTFAGGEGNAECTVCRAGRYVDSAGASACSLCPAQTFLEDAATDASLHDELGDCADCAAGLYYCAGGGCDECTDCELCTNENQAPTFAVGDATLDLGAVDENGGPAALGELGCSDIDGDSLQYVITAGDDAGLFSAAHNVLSVAADAGLDYETATSYTLTIVATETDTEEAYSATVTVLVTVNDVNDIALTSVSQSTLSVVGGETVVISGANLGPYGDSAGVAVTMTYGNGADGATYYAYGCSVTTPGTEITCSTDEGVGGLHSWTVTIAAPGTSEWTATGAFTTSYAAPTISGLVTDGDFDTAGGGDVTLEGTSFGPRCDGYCGDGEKACGGACVGVSETCAAAPSDDTLCGSWLEDTVLIYYAAEAADLGSTWACAAYAWDSADGTRVACETSPGYGTTTYWVAIIGVSGAATQYVGTTAEYNAESLGLAYGAAAVDVVVVAPDAAPYGYEGDLTFDDCAAACAGAGATMPCVANAEQNLALATRLHDDGFTNAWLGYDAFDGWTDADADWTWFDGCGSSFSYWSENEPNDSSGLEWHATMVGSMGYGASYLKFGYWNDVQGTDAWSCYCQTSSSPSVETMPTEGGSRVVLQGTNFGAESSVVSATYGGDDGARYEATGCAVLHDHTHVECVSAPGAGTGHAWVVTVAGRASAASAATVDYAPPTVTGVTGALTTSSTAGGATVYLTGTNFGPTGTEPTLSYGPAPGASLYAGDGACAVVVAHTKAACTTGPGVGLDHHAKLTVEGQTSPTYAAGLGYGSPYVTYYEESYLALPDREGFLAVGNETLLVHGGNFGTDDAFIDAVTYGPTGYEYGACTASSCGCVIHEAHEALQCTTVAAVGTGHRWKVVIAGQNSTAPSTRVEPPSVTWAEVVGDATEMAIGGGEVVRVSGANFGAEQGMVESVSYGPSGTEYAARNCTLVGDGALECLTSPGLGEGLSFTVEVAGQTSEPGGSLSYATPEVFDLRPRYVPTAGGAVVVINGTDLGLQYSQSYVEVVVDGETIALDGDSLTRATPGGSDYTRACGAGLECVEFVVPAMADDDHVRAVTVTVGSAADPTIVLTSGNVGFEYEGPAITSLSTADGDAAGTVKVEIGGRNFGASSDYGSVYIQGAKVPSAQISSYAHDHISLTYLGGTTGALYVQLGDKASEEHSFEILSPRVVTEDSRFQPDADGYRTDGKTDGGEVRTVAVAGYHFSGAMEVWVGDDEVVLDDGSIRFGVQATIVGDLEVVDDVVTSLDIDDTCRKLTFEVPESGGSDARITVYSSGYPSYVANETADALSISYLPPTIDSVSATLVGTAGGDALTFYGDNFGPGEDAVTLGGVACTVVSWTHNEVVVSTPAGQGAGLAAVVTVVDQAASEAVAYRPPIIASVDPPSLSLANTGGQITITGSDFGLDPVISLPLDADRAVATSAVSHDHSTIVLNVGAGQGRNDLTINVGGQVAVEPYAYAAPVVAAVSPDEAATEGGVPMTITGSHLGVGSDYVVSFEIDGETLFSTADGSLAISSYSSDAIALLSPAGEAPGPMTVVVTACGAVDDADSCVASGEDVTFVFSPPKIYYVAIEAYDGSLLRPFAGCYVPEGGTEEVCVDATCDRRAACEGATLDGCGLRTTGGAEVVLFGANFGVSVPTIRLDGVAVDLVAHDASHSTHTFVTFVLPEGAGASIDVVVEAGGTPSEPSFFAYDPPCLRSVYPSGPDATGSVLTLLGYNFGETADAAGNVSVTIGDVACAPVSIGDTQLSLWQVDDGGGEPYIYCETPAVPVGSKAVNISAAGQDVSYAKEDGAISFACADDYYGQEAGEAFLTPDGVCLDVCDDPGDAHCDATSLLVGGVDNCTVVTAVDEYCVECPLGSACDKHGTSLHTVEPYALSGYYRLDLGDSDYDVVCAEHREHRPFYCYDFSPCSPADACLEDNVCATGYTSTKCGDCCDAAHSRHDDGSKNLECWDDSGEPTLFYRTYGECVECPANQALMIAMICAAALVGGGFFYLLKKRKVEIAVAAIGVDYLQVLSVFAGTEIRWPGALKDFYRSLAIFNLDFLDIFPPECSFAVSYEVSWLAVEFAPVVLAAACYLVYIGAYVANQCKNSHNKREARKTMLRLHGKLASALLYGFYFIYLYIAENTLDVLNCGRVVSEDGARTEEEYLISDPSVICWTAGETQAKLYPVAIIFCFVYIAGYPALLYFMLRGGGTRALIFDDQLLRASGKGGHEEGLSPYLERVAHARTSLGLLYYRFIPSMPYWIVVVVLRKACLAFTTIMFHSSASFQLAVLLLILFCSLVLQMRNLPYSSPALAAQLVERNPERIANLVEEEKASPMYKDQAMRDARKANVGTMSRKLHKRVDTNMAKYVFEYNTVEGLLLSCSVVVCLFGIMLDSDYLEDGKHPTVREGLSYVTLAIIGSSLAYFGAVIWHEIVIELFPFLKCACLEPAPQRSRKSSFDATNLEMAEGNFARRADKPQKGSDANLMTVQEQLDMKKLLSKQQDELRQLKKDLAAASKVDAKTTAKIVKKKKGFGMFSPSKAEERGSVSVDMADAYDTSKTIGGTNPLRKKP</sequence>
<dbReference type="InterPro" id="IPR015919">
    <property type="entry name" value="Cadherin-like_sf"/>
</dbReference>
<feature type="transmembrane region" description="Helical" evidence="2">
    <location>
        <begin position="2669"/>
        <end position="2688"/>
    </location>
</feature>
<feature type="transmembrane region" description="Helical" evidence="2">
    <location>
        <begin position="2835"/>
        <end position="2857"/>
    </location>
</feature>
<dbReference type="InterPro" id="IPR001304">
    <property type="entry name" value="C-type_lectin-like"/>
</dbReference>
<dbReference type="PANTHER" id="PTHR46967">
    <property type="entry name" value="INSULIN-LIKE GROWTH FACTOR BINDING PROTEIN,N-TERMINAL"/>
    <property type="match status" value="1"/>
</dbReference>
<evidence type="ECO:0000256" key="2">
    <source>
        <dbReference type="SAM" id="Phobius"/>
    </source>
</evidence>
<evidence type="ECO:0000259" key="5">
    <source>
        <dbReference type="PROSITE" id="PS51184"/>
    </source>
</evidence>
<keyword evidence="2" id="KW-1133">Transmembrane helix</keyword>
<feature type="transmembrane region" description="Helical" evidence="2">
    <location>
        <begin position="2936"/>
        <end position="2953"/>
    </location>
</feature>
<dbReference type="SMART" id="SM00429">
    <property type="entry name" value="IPT"/>
    <property type="match status" value="4"/>
</dbReference>
<dbReference type="InterPro" id="IPR013783">
    <property type="entry name" value="Ig-like_fold"/>
</dbReference>
<dbReference type="InterPro" id="IPR002909">
    <property type="entry name" value="IPT_dom"/>
</dbReference>
<keyword evidence="7" id="KW-1185">Reference proteome</keyword>
<feature type="transmembrane region" description="Helical" evidence="2">
    <location>
        <begin position="3063"/>
        <end position="3081"/>
    </location>
</feature>
<feature type="domain" description="C-type lectin" evidence="3">
    <location>
        <begin position="1130"/>
        <end position="1246"/>
    </location>
</feature>
<proteinExistence type="predicted"/>
<reference evidence="6 7" key="1">
    <citation type="submission" date="2024-03" db="EMBL/GenBank/DDBJ databases">
        <title>Aureococcus anophagefferens CCMP1851 and Kratosvirus quantuckense: Draft genome of a second virus-susceptible host strain in the model system.</title>
        <authorList>
            <person name="Chase E."/>
            <person name="Truchon A.R."/>
            <person name="Schepens W."/>
            <person name="Wilhelm S.W."/>
        </authorList>
    </citation>
    <scope>NUCLEOTIDE SEQUENCE [LARGE SCALE GENOMIC DNA]</scope>
    <source>
        <strain evidence="6 7">CCMP1851</strain>
    </source>
</reference>
<feature type="transmembrane region" description="Helical" evidence="2">
    <location>
        <begin position="2773"/>
        <end position="2790"/>
    </location>
</feature>
<dbReference type="SMART" id="SM01411">
    <property type="entry name" value="Ephrin_rec_like"/>
    <property type="match status" value="8"/>
</dbReference>
<evidence type="ECO:0000313" key="6">
    <source>
        <dbReference type="EMBL" id="KAK7230817.1"/>
    </source>
</evidence>
<dbReference type="Proteomes" id="UP001363151">
    <property type="component" value="Unassembled WGS sequence"/>
</dbReference>
<dbReference type="Gene3D" id="3.10.100.10">
    <property type="entry name" value="Mannose-Binding Protein A, subunit A"/>
    <property type="match status" value="1"/>
</dbReference>
<keyword evidence="2" id="KW-0472">Membrane</keyword>
<organism evidence="6 7">
    <name type="scientific">Aureococcus anophagefferens</name>
    <name type="common">Harmful bloom alga</name>
    <dbReference type="NCBI Taxonomy" id="44056"/>
    <lineage>
        <taxon>Eukaryota</taxon>
        <taxon>Sar</taxon>
        <taxon>Stramenopiles</taxon>
        <taxon>Ochrophyta</taxon>
        <taxon>Pelagophyceae</taxon>
        <taxon>Pelagomonadales</taxon>
        <taxon>Pelagomonadaceae</taxon>
        <taxon>Aureococcus</taxon>
    </lineage>
</organism>
<dbReference type="SUPFAM" id="SSF57184">
    <property type="entry name" value="Growth factor receptor domain"/>
    <property type="match status" value="2"/>
</dbReference>
<dbReference type="Gene3D" id="2.60.120.650">
    <property type="entry name" value="Cupin"/>
    <property type="match status" value="1"/>
</dbReference>
<dbReference type="PROSITE" id="PS51184">
    <property type="entry name" value="JMJC"/>
    <property type="match status" value="1"/>
</dbReference>
<dbReference type="SUPFAM" id="SSF81296">
    <property type="entry name" value="E set domains"/>
    <property type="match status" value="4"/>
</dbReference>
<keyword evidence="1" id="KW-0175">Coiled coil</keyword>
<dbReference type="PANTHER" id="PTHR46967:SF1">
    <property type="entry name" value="KERATIN-ASSOCIATED PROTEIN 16-1-LIKE"/>
    <property type="match status" value="1"/>
</dbReference>
<feature type="transmembrane region" description="Helical" evidence="2">
    <location>
        <begin position="2733"/>
        <end position="2752"/>
    </location>
</feature>
<dbReference type="SMART" id="SM00112">
    <property type="entry name" value="CA"/>
    <property type="match status" value="1"/>
</dbReference>
<dbReference type="SUPFAM" id="SSF56436">
    <property type="entry name" value="C-type lectin-like"/>
    <property type="match status" value="1"/>
</dbReference>
<dbReference type="CDD" id="cd00102">
    <property type="entry name" value="IPT"/>
    <property type="match status" value="1"/>
</dbReference>
<dbReference type="PROSITE" id="PS50268">
    <property type="entry name" value="CADHERIN_2"/>
    <property type="match status" value="1"/>
</dbReference>
<evidence type="ECO:0000256" key="1">
    <source>
        <dbReference type="SAM" id="Coils"/>
    </source>
</evidence>
<dbReference type="InterPro" id="IPR016186">
    <property type="entry name" value="C-type_lectin-like/link_sf"/>
</dbReference>
<dbReference type="SUPFAM" id="SSF51197">
    <property type="entry name" value="Clavaminate synthase-like"/>
    <property type="match status" value="1"/>
</dbReference>
<dbReference type="InterPro" id="IPR009030">
    <property type="entry name" value="Growth_fac_rcpt_cys_sf"/>
</dbReference>
<dbReference type="InterPro" id="IPR011641">
    <property type="entry name" value="Tyr-kin_ephrin_A/B_rcpt-like"/>
</dbReference>
<dbReference type="PROSITE" id="PS50041">
    <property type="entry name" value="C_TYPE_LECTIN_2"/>
    <property type="match status" value="1"/>
</dbReference>
<dbReference type="Pfam" id="PF07699">
    <property type="entry name" value="Ephrin_rec_like"/>
    <property type="match status" value="1"/>
</dbReference>
<feature type="transmembrane region" description="Helical" evidence="2">
    <location>
        <begin position="2642"/>
        <end position="2662"/>
    </location>
</feature>
<keyword evidence="2" id="KW-0812">Transmembrane</keyword>
<name>A0ABR1FHF1_AURAN</name>
<protein>
    <submittedName>
        <fullName evidence="6">Calcium ion binding protein</fullName>
    </submittedName>
</protein>
<dbReference type="Pfam" id="PF08007">
    <property type="entry name" value="JmjC_2"/>
    <property type="match status" value="1"/>
</dbReference>
<dbReference type="InterPro" id="IPR003347">
    <property type="entry name" value="JmjC_dom"/>
</dbReference>
<feature type="domain" description="Cadherin" evidence="4">
    <location>
        <begin position="754"/>
        <end position="866"/>
    </location>
</feature>
<evidence type="ECO:0000313" key="7">
    <source>
        <dbReference type="Proteomes" id="UP001363151"/>
    </source>
</evidence>
<gene>
    <name evidence="6" type="ORF">SO694_00075182</name>
</gene>
<dbReference type="SUPFAM" id="SSF49313">
    <property type="entry name" value="Cadherin-like"/>
    <property type="match status" value="1"/>
</dbReference>
<dbReference type="CDD" id="cd00185">
    <property type="entry name" value="TNFRSF"/>
    <property type="match status" value="1"/>
</dbReference>
<dbReference type="InterPro" id="IPR014756">
    <property type="entry name" value="Ig_E-set"/>
</dbReference>
<dbReference type="CDD" id="cd11304">
    <property type="entry name" value="Cadherin_repeat"/>
    <property type="match status" value="1"/>
</dbReference>
<feature type="transmembrane region" description="Helical" evidence="2">
    <location>
        <begin position="3020"/>
        <end position="3043"/>
    </location>
</feature>
<dbReference type="CDD" id="cd00603">
    <property type="entry name" value="IPT_PCSR"/>
    <property type="match status" value="3"/>
</dbReference>
<comment type="caution">
    <text evidence="6">The sequence shown here is derived from an EMBL/GenBank/DDBJ whole genome shotgun (WGS) entry which is preliminary data.</text>
</comment>
<dbReference type="InterPro" id="IPR016187">
    <property type="entry name" value="CTDL_fold"/>
</dbReference>
<evidence type="ECO:0000259" key="4">
    <source>
        <dbReference type="PROSITE" id="PS50268"/>
    </source>
</evidence>
<dbReference type="Gene3D" id="2.60.40.10">
    <property type="entry name" value="Immunoglobulins"/>
    <property type="match status" value="6"/>
</dbReference>
<evidence type="ECO:0000259" key="3">
    <source>
        <dbReference type="PROSITE" id="PS50041"/>
    </source>
</evidence>
<dbReference type="Pfam" id="PF01833">
    <property type="entry name" value="TIG"/>
    <property type="match status" value="7"/>
</dbReference>
<feature type="domain" description="JmjC" evidence="5">
    <location>
        <begin position="12"/>
        <end position="199"/>
    </location>
</feature>
<dbReference type="InterPro" id="IPR002126">
    <property type="entry name" value="Cadherin-like_dom"/>
</dbReference>
<dbReference type="Gene3D" id="2.60.40.60">
    <property type="entry name" value="Cadherins"/>
    <property type="match status" value="1"/>
</dbReference>
<dbReference type="EMBL" id="JBBJCI010000423">
    <property type="protein sequence ID" value="KAK7230817.1"/>
    <property type="molecule type" value="Genomic_DNA"/>
</dbReference>
<accession>A0ABR1FHF1</accession>